<dbReference type="SUPFAM" id="SSF52540">
    <property type="entry name" value="P-loop containing nucleoside triphosphate hydrolases"/>
    <property type="match status" value="1"/>
</dbReference>
<dbReference type="EMBL" id="JAACJK010000219">
    <property type="protein sequence ID" value="KAF5316964.1"/>
    <property type="molecule type" value="Genomic_DNA"/>
</dbReference>
<dbReference type="InterPro" id="IPR056884">
    <property type="entry name" value="NPHP3-like_N"/>
</dbReference>
<keyword evidence="5" id="KW-1185">Reference proteome</keyword>
<name>A0A8H5EYE8_9AGAR</name>
<accession>A0A8H5EYE8</accession>
<reference evidence="4 5" key="1">
    <citation type="journal article" date="2020" name="ISME J.">
        <title>Uncovering the hidden diversity of litter-decomposition mechanisms in mushroom-forming fungi.</title>
        <authorList>
            <person name="Floudas D."/>
            <person name="Bentzer J."/>
            <person name="Ahren D."/>
            <person name="Johansson T."/>
            <person name="Persson P."/>
            <person name="Tunlid A."/>
        </authorList>
    </citation>
    <scope>NUCLEOTIDE SEQUENCE [LARGE SCALE GENOMIC DNA]</scope>
    <source>
        <strain evidence="4 5">CBS 175.51</strain>
    </source>
</reference>
<proteinExistence type="predicted"/>
<feature type="region of interest" description="Disordered" evidence="2">
    <location>
        <begin position="77"/>
        <end position="134"/>
    </location>
</feature>
<evidence type="ECO:0000313" key="5">
    <source>
        <dbReference type="Proteomes" id="UP000541558"/>
    </source>
</evidence>
<evidence type="ECO:0000259" key="3">
    <source>
        <dbReference type="Pfam" id="PF24883"/>
    </source>
</evidence>
<feature type="compositionally biased region" description="Basic and acidic residues" evidence="2">
    <location>
        <begin position="103"/>
        <end position="115"/>
    </location>
</feature>
<dbReference type="PANTHER" id="PTHR10039:SF14">
    <property type="entry name" value="NACHT DOMAIN-CONTAINING PROTEIN"/>
    <property type="match status" value="1"/>
</dbReference>
<organism evidence="4 5">
    <name type="scientific">Ephemerocybe angulata</name>
    <dbReference type="NCBI Taxonomy" id="980116"/>
    <lineage>
        <taxon>Eukaryota</taxon>
        <taxon>Fungi</taxon>
        <taxon>Dikarya</taxon>
        <taxon>Basidiomycota</taxon>
        <taxon>Agaricomycotina</taxon>
        <taxon>Agaricomycetes</taxon>
        <taxon>Agaricomycetidae</taxon>
        <taxon>Agaricales</taxon>
        <taxon>Agaricineae</taxon>
        <taxon>Psathyrellaceae</taxon>
        <taxon>Ephemerocybe</taxon>
    </lineage>
</organism>
<protein>
    <recommendedName>
        <fullName evidence="3">Nephrocystin 3-like N-terminal domain-containing protein</fullName>
    </recommendedName>
</protein>
<sequence>MPPRRKRSLLSSFFKYCTKRTNSINPALSLSERTTSTSDNAGRLNEKAPARVLLTEAKGISGAPVLGECDRHLTTSLEPAHSIPPAPQQQFSDWPPQSGMMHHWPDREQALRTDRPDDDDNPTPVPRRHSARQEFGISGPSVFAGASHTRVENLNIHQAGQEQGTNGWKLLMEKTAPNALHSSDARFDPPKCDEDTRIEVTSEILAWIQDRSAPTQLLCMTGAAGSGKSALQQTIAELCEELGILASSFFFSTSDPTRNGCSALVPTIAYQLGLKSLPLRRAIAAVVDHNPLIFTQSLRSQMQALVVDPVRQLPTDALSHLPFAILIDGLDECNDEDRQRGILEVLQECMIGGRTPFRIFLASRPELAIHNALQPGGHLERLAYHIRLSDDYDATTDIRRSVQRMLHEIGRRRNLNPTWYTDEDVEAIVKAASGQYIYAATAMRYVSEPRGSPLDRLNAVVSWSLSGGGEQTSPFASLDFLYSQILLKAKQAYEAVDTNRYDFLLTFNSYVFLDRSLPLQDQILGYEDQTSEHIICDLRSLVTWSGSGCLNFYHKSFEDFLDSEARAGPLYVKARALDHILAASLRWVAKHSELDVENAMRTNSPFGDVIYSVVFTILRKANRQCYSLDNLVDTVIHFTEAGGWEKIHIWVVQPWTIGSTHPFHEAVTSWLEVFEWLIPLMKDRSRNTWSIAEDRRAKWARHLRDYELNLFRRISER</sequence>
<comment type="caution">
    <text evidence="4">The sequence shown here is derived from an EMBL/GenBank/DDBJ whole genome shotgun (WGS) entry which is preliminary data.</text>
</comment>
<keyword evidence="1" id="KW-0677">Repeat</keyword>
<dbReference type="OrthoDB" id="4760524at2759"/>
<dbReference type="Proteomes" id="UP000541558">
    <property type="component" value="Unassembled WGS sequence"/>
</dbReference>
<dbReference type="InterPro" id="IPR027417">
    <property type="entry name" value="P-loop_NTPase"/>
</dbReference>
<dbReference type="Pfam" id="PF24883">
    <property type="entry name" value="NPHP3_N"/>
    <property type="match status" value="1"/>
</dbReference>
<feature type="domain" description="Nephrocystin 3-like N-terminal" evidence="3">
    <location>
        <begin position="202"/>
        <end position="364"/>
    </location>
</feature>
<gene>
    <name evidence="4" type="ORF">D9611_003757</name>
</gene>
<evidence type="ECO:0000256" key="1">
    <source>
        <dbReference type="ARBA" id="ARBA00022737"/>
    </source>
</evidence>
<dbReference type="AlphaFoldDB" id="A0A8H5EYE8"/>
<evidence type="ECO:0000256" key="2">
    <source>
        <dbReference type="SAM" id="MobiDB-lite"/>
    </source>
</evidence>
<dbReference type="PANTHER" id="PTHR10039">
    <property type="entry name" value="AMELOGENIN"/>
    <property type="match status" value="1"/>
</dbReference>
<evidence type="ECO:0000313" key="4">
    <source>
        <dbReference type="EMBL" id="KAF5316964.1"/>
    </source>
</evidence>